<organism evidence="7 8">
    <name type="scientific">Nitrospirillum viridazoti CBAmc</name>
    <dbReference type="NCBI Taxonomy" id="1441467"/>
    <lineage>
        <taxon>Bacteria</taxon>
        <taxon>Pseudomonadati</taxon>
        <taxon>Pseudomonadota</taxon>
        <taxon>Alphaproteobacteria</taxon>
        <taxon>Rhodospirillales</taxon>
        <taxon>Azospirillaceae</taxon>
        <taxon>Nitrospirillum</taxon>
        <taxon>Nitrospirillum viridazoti</taxon>
    </lineage>
</organism>
<evidence type="ECO:0000256" key="1">
    <source>
        <dbReference type="ARBA" id="ARBA00004442"/>
    </source>
</evidence>
<dbReference type="AlphaFoldDB" id="A0A248JT59"/>
<evidence type="ECO:0000313" key="7">
    <source>
        <dbReference type="EMBL" id="ASG21922.1"/>
    </source>
</evidence>
<name>A0A248JT59_9PROT</name>
<keyword evidence="3" id="KW-0732">Signal</keyword>
<dbReference type="PANTHER" id="PTHR38776:SF1">
    <property type="entry name" value="MLTA-INTERACTING PROTEIN-RELATED"/>
    <property type="match status" value="1"/>
</dbReference>
<comment type="subcellular location">
    <subcellularLocation>
        <location evidence="1">Cell outer membrane</location>
    </subcellularLocation>
</comment>
<evidence type="ECO:0000256" key="4">
    <source>
        <dbReference type="ARBA" id="ARBA00023136"/>
    </source>
</evidence>
<dbReference type="EMBL" id="CP022110">
    <property type="protein sequence ID" value="ASG21922.1"/>
    <property type="molecule type" value="Genomic_DNA"/>
</dbReference>
<dbReference type="GO" id="GO:0009279">
    <property type="term" value="C:cell outer membrane"/>
    <property type="evidence" value="ECO:0007669"/>
    <property type="project" value="UniProtKB-SubCell"/>
</dbReference>
<keyword evidence="4" id="KW-0472">Membrane</keyword>
<comment type="similarity">
    <text evidence="2">Belongs to the MipA/OmpV family.</text>
</comment>
<feature type="region of interest" description="Disordered" evidence="6">
    <location>
        <begin position="53"/>
        <end position="94"/>
    </location>
</feature>
<keyword evidence="8" id="KW-1185">Reference proteome</keyword>
<proteinExistence type="inferred from homology"/>
<evidence type="ECO:0008006" key="9">
    <source>
        <dbReference type="Google" id="ProtNLM"/>
    </source>
</evidence>
<reference evidence="7 8" key="1">
    <citation type="submission" date="2017-06" db="EMBL/GenBank/DDBJ databases">
        <title>Complete genome sequence of Nitrospirillum amazonense strain CBAmC, an endophytic nitrogen-fixing and plant growth-promoting bacterium, isolated from sugarcane.</title>
        <authorList>
            <person name="Schwab S."/>
            <person name="dos Santos Teixeira K.R."/>
            <person name="Simoes Araujo J.L."/>
            <person name="Soares Vidal M."/>
            <person name="Borges de Freitas H.R."/>
            <person name="Rivello Crivelaro A.L."/>
            <person name="Bueno de Camargo Nunes A."/>
            <person name="dos Santos C.M."/>
            <person name="Palmeira da Silva Rosa D."/>
            <person name="da Silva Padilha D."/>
            <person name="da Silva E."/>
            <person name="Araujo Terra L."/>
            <person name="Soares Mendes V."/>
            <person name="Farinelli L."/>
            <person name="Magalhaes Cruz L."/>
            <person name="Baldani J.I."/>
        </authorList>
    </citation>
    <scope>NUCLEOTIDE SEQUENCE [LARGE SCALE GENOMIC DNA]</scope>
    <source>
        <strain evidence="7 8">CBAmC</strain>
    </source>
</reference>
<evidence type="ECO:0000256" key="6">
    <source>
        <dbReference type="SAM" id="MobiDB-lite"/>
    </source>
</evidence>
<keyword evidence="5" id="KW-0998">Cell outer membrane</keyword>
<dbReference type="Pfam" id="PF06629">
    <property type="entry name" value="MipA"/>
    <property type="match status" value="1"/>
</dbReference>
<dbReference type="PANTHER" id="PTHR38776">
    <property type="entry name" value="MLTA-INTERACTING PROTEIN-RELATED"/>
    <property type="match status" value="1"/>
</dbReference>
<protein>
    <recommendedName>
        <fullName evidence="9">MipA/OmpV family protein</fullName>
    </recommendedName>
</protein>
<sequence>MSSSSSTISRVGCWAGAGSGVGWGVMGPHASTRGRPALCPLSRAIVSSRTHCARPAAKPTSAVKNRGLGSSLVPAADGLGPGRRAPFPQSREATRPMLSRTSVSVFGAALLAGATLSAVPALADDPAASQTRQPPVWDITVGGGVAVRPNYEGSDHYRVAPLPLVTIRYDDMLALGPEGLSAYWHQGNVRVGAALTFDPGRNDSNTNGLFSNGDDRLKGLGDIDTSLGVKLFGAYQLGRISLDASVTKYTGDQNDGVVVTAGAGLPFKLADHLILTPHVGTTWANDNYMQTYFGVTPVQAAHSRFAAYTAGSGFKDVSAGIGALYRFNEHWFVTGDVSVKRLLGDAADSPVTYDATSARAFTAVGYRF</sequence>
<evidence type="ECO:0000313" key="8">
    <source>
        <dbReference type="Proteomes" id="UP000197153"/>
    </source>
</evidence>
<evidence type="ECO:0000256" key="2">
    <source>
        <dbReference type="ARBA" id="ARBA00005722"/>
    </source>
</evidence>
<accession>A0A248JT59</accession>
<evidence type="ECO:0000256" key="5">
    <source>
        <dbReference type="ARBA" id="ARBA00023237"/>
    </source>
</evidence>
<dbReference type="Proteomes" id="UP000197153">
    <property type="component" value="Chromosome 1"/>
</dbReference>
<evidence type="ECO:0000256" key="3">
    <source>
        <dbReference type="ARBA" id="ARBA00022729"/>
    </source>
</evidence>
<dbReference type="InterPro" id="IPR010583">
    <property type="entry name" value="MipA"/>
</dbReference>
<dbReference type="KEGG" id="nao:Y958_09640"/>
<gene>
    <name evidence="7" type="ORF">Y958_09640</name>
</gene>